<dbReference type="Proteomes" id="UP000198415">
    <property type="component" value="Unassembled WGS sequence"/>
</dbReference>
<feature type="transmembrane region" description="Helical" evidence="5">
    <location>
        <begin position="150"/>
        <end position="172"/>
    </location>
</feature>
<dbReference type="Pfam" id="PF07690">
    <property type="entry name" value="MFS_1"/>
    <property type="match status" value="1"/>
</dbReference>
<evidence type="ECO:0000256" key="5">
    <source>
        <dbReference type="SAM" id="Phobius"/>
    </source>
</evidence>
<feature type="transmembrane region" description="Helical" evidence="5">
    <location>
        <begin position="310"/>
        <end position="332"/>
    </location>
</feature>
<feature type="transmembrane region" description="Helical" evidence="5">
    <location>
        <begin position="178"/>
        <end position="197"/>
    </location>
</feature>
<feature type="transmembrane region" description="Helical" evidence="5">
    <location>
        <begin position="21"/>
        <end position="47"/>
    </location>
</feature>
<dbReference type="InterPro" id="IPR036259">
    <property type="entry name" value="MFS_trans_sf"/>
</dbReference>
<protein>
    <submittedName>
        <fullName evidence="7">Predicted arabinose efflux permease, MFS family</fullName>
    </submittedName>
</protein>
<dbReference type="InterPro" id="IPR011701">
    <property type="entry name" value="MFS"/>
</dbReference>
<organism evidence="7 8">
    <name type="scientific">Actinoplanes regularis</name>
    <dbReference type="NCBI Taxonomy" id="52697"/>
    <lineage>
        <taxon>Bacteria</taxon>
        <taxon>Bacillati</taxon>
        <taxon>Actinomycetota</taxon>
        <taxon>Actinomycetes</taxon>
        <taxon>Micromonosporales</taxon>
        <taxon>Micromonosporaceae</taxon>
        <taxon>Actinoplanes</taxon>
    </lineage>
</organism>
<keyword evidence="8" id="KW-1185">Reference proteome</keyword>
<comment type="subcellular location">
    <subcellularLocation>
        <location evidence="1">Cell membrane</location>
        <topology evidence="1">Multi-pass membrane protein</topology>
    </subcellularLocation>
</comment>
<dbReference type="GO" id="GO:0022857">
    <property type="term" value="F:transmembrane transporter activity"/>
    <property type="evidence" value="ECO:0007669"/>
    <property type="project" value="InterPro"/>
</dbReference>
<feature type="transmembrane region" description="Helical" evidence="5">
    <location>
        <begin position="111"/>
        <end position="129"/>
    </location>
</feature>
<feature type="transmembrane region" description="Helical" evidence="5">
    <location>
        <begin position="256"/>
        <end position="275"/>
    </location>
</feature>
<dbReference type="SUPFAM" id="SSF103473">
    <property type="entry name" value="MFS general substrate transporter"/>
    <property type="match status" value="1"/>
</dbReference>
<dbReference type="RefSeq" id="WP_239138476.1">
    <property type="nucleotide sequence ID" value="NZ_BOMU01000059.1"/>
</dbReference>
<feature type="transmembrane region" description="Helical" evidence="5">
    <location>
        <begin position="86"/>
        <end position="105"/>
    </location>
</feature>
<evidence type="ECO:0000256" key="3">
    <source>
        <dbReference type="ARBA" id="ARBA00022989"/>
    </source>
</evidence>
<accession>A0A239BFI3</accession>
<keyword evidence="2 5" id="KW-0812">Transmembrane</keyword>
<keyword evidence="3 5" id="KW-1133">Transmembrane helix</keyword>
<evidence type="ECO:0000313" key="8">
    <source>
        <dbReference type="Proteomes" id="UP000198415"/>
    </source>
</evidence>
<reference evidence="7 8" key="1">
    <citation type="submission" date="2017-06" db="EMBL/GenBank/DDBJ databases">
        <authorList>
            <person name="Kim H.J."/>
            <person name="Triplett B.A."/>
        </authorList>
    </citation>
    <scope>NUCLEOTIDE SEQUENCE [LARGE SCALE GENOMIC DNA]</scope>
    <source>
        <strain evidence="7 8">DSM 43151</strain>
    </source>
</reference>
<dbReference type="EMBL" id="FZNR01000009">
    <property type="protein sequence ID" value="SNS06479.1"/>
    <property type="molecule type" value="Genomic_DNA"/>
</dbReference>
<dbReference type="PANTHER" id="PTHR23542">
    <property type="match status" value="1"/>
</dbReference>
<evidence type="ECO:0000256" key="4">
    <source>
        <dbReference type="ARBA" id="ARBA00023136"/>
    </source>
</evidence>
<name>A0A239BFI3_9ACTN</name>
<evidence type="ECO:0000259" key="6">
    <source>
        <dbReference type="PROSITE" id="PS50850"/>
    </source>
</evidence>
<dbReference type="AlphaFoldDB" id="A0A239BFI3"/>
<sequence>MQSGIGKSLRAYRDLLRTPGAPGFVIAGLIGRFPISMRALAAMLMALATTGSYAIAGAVSSVVTLANAATVPALGRLSDRRGQRWLILTTLVVHTGSLIAMVALTEWDAPLWTLFVAAAAFGGSGMPIGSLVRARWATLVGGTPRQATAYALEAFIDDIIYLSGPVIVTLLAGYVAPVAAMMIILVMVVAGWGGLALQKSTQPPVAAPGQGPRRGAIAEPGLRALLLVCVALGAWFGSSNVSLVAFADEEGNRSVGGILIGLTILGGMIAGLLYGGIAWKLPLIRRLLITSAVLGVGTVPLIFVDSLWVMAPFATIAGLAITPTLIGLYSVLSNVVPRSAVTEGFAWIASSIAVGTSAGAAISGSLIERSGSGAAFIFMAAAGLLCPLMVGINLRLLSGTAHAATPEPAVSMEEPAAG</sequence>
<evidence type="ECO:0000256" key="2">
    <source>
        <dbReference type="ARBA" id="ARBA00022692"/>
    </source>
</evidence>
<feature type="transmembrane region" description="Helical" evidence="5">
    <location>
        <begin position="217"/>
        <end position="236"/>
    </location>
</feature>
<feature type="domain" description="Major facilitator superfamily (MFS) profile" evidence="6">
    <location>
        <begin position="179"/>
        <end position="418"/>
    </location>
</feature>
<feature type="transmembrane region" description="Helical" evidence="5">
    <location>
        <begin position="344"/>
        <end position="367"/>
    </location>
</feature>
<proteinExistence type="predicted"/>
<gene>
    <name evidence="7" type="ORF">SAMN06264365_109168</name>
</gene>
<feature type="transmembrane region" description="Helical" evidence="5">
    <location>
        <begin position="373"/>
        <end position="392"/>
    </location>
</feature>
<evidence type="ECO:0000256" key="1">
    <source>
        <dbReference type="ARBA" id="ARBA00004651"/>
    </source>
</evidence>
<keyword evidence="4 5" id="KW-0472">Membrane</keyword>
<feature type="transmembrane region" description="Helical" evidence="5">
    <location>
        <begin position="53"/>
        <end position="74"/>
    </location>
</feature>
<evidence type="ECO:0000313" key="7">
    <source>
        <dbReference type="EMBL" id="SNS06479.1"/>
    </source>
</evidence>
<dbReference type="Gene3D" id="1.20.1250.20">
    <property type="entry name" value="MFS general substrate transporter like domains"/>
    <property type="match status" value="1"/>
</dbReference>
<dbReference type="GO" id="GO:0005886">
    <property type="term" value="C:plasma membrane"/>
    <property type="evidence" value="ECO:0007669"/>
    <property type="project" value="UniProtKB-SubCell"/>
</dbReference>
<dbReference type="InterPro" id="IPR020846">
    <property type="entry name" value="MFS_dom"/>
</dbReference>
<dbReference type="PANTHER" id="PTHR23542:SF1">
    <property type="entry name" value="MAJOR FACILITATOR SUPERFAMILY (MFS) PROFILE DOMAIN-CONTAINING PROTEIN"/>
    <property type="match status" value="1"/>
</dbReference>
<feature type="transmembrane region" description="Helical" evidence="5">
    <location>
        <begin position="287"/>
        <end position="304"/>
    </location>
</feature>
<dbReference type="PROSITE" id="PS50850">
    <property type="entry name" value="MFS"/>
    <property type="match status" value="1"/>
</dbReference>